<dbReference type="Gene3D" id="3.40.50.2000">
    <property type="entry name" value="Glycogen Phosphorylase B"/>
    <property type="match status" value="2"/>
</dbReference>
<keyword evidence="3" id="KW-0808">Transferase</keyword>
<accession>A0ABN4NF58</accession>
<name>A0ABN4NF58_9BACL</name>
<dbReference type="Pfam" id="PF00534">
    <property type="entry name" value="Glycos_transf_1"/>
    <property type="match status" value="1"/>
</dbReference>
<dbReference type="SUPFAM" id="SSF53756">
    <property type="entry name" value="UDP-Glycosyltransferase/glycogen phosphorylase"/>
    <property type="match status" value="1"/>
</dbReference>
<dbReference type="InterPro" id="IPR028098">
    <property type="entry name" value="Glyco_trans_4-like_N"/>
</dbReference>
<dbReference type="RefSeq" id="WP_047817938.1">
    <property type="nucleotide sequence ID" value="NZ_CP014342.1"/>
</dbReference>
<organism evidence="3 4">
    <name type="scientific">Geobacillus subterraneus</name>
    <dbReference type="NCBI Taxonomy" id="129338"/>
    <lineage>
        <taxon>Bacteria</taxon>
        <taxon>Bacillati</taxon>
        <taxon>Bacillota</taxon>
        <taxon>Bacilli</taxon>
        <taxon>Bacillales</taxon>
        <taxon>Anoxybacillaceae</taxon>
        <taxon>Geobacillus</taxon>
    </lineage>
</organism>
<dbReference type="PANTHER" id="PTHR12526:SF638">
    <property type="entry name" value="SPORE COAT PROTEIN SA"/>
    <property type="match status" value="1"/>
</dbReference>
<feature type="domain" description="Glycosyltransferase subfamily 4-like N-terminal" evidence="2">
    <location>
        <begin position="18"/>
        <end position="164"/>
    </location>
</feature>
<evidence type="ECO:0000259" key="1">
    <source>
        <dbReference type="Pfam" id="PF00534"/>
    </source>
</evidence>
<evidence type="ECO:0000313" key="4">
    <source>
        <dbReference type="Proteomes" id="UP000076226"/>
    </source>
</evidence>
<sequence length="379" mass="42269">MKIAMIATEKLPVPAIRGGATQIYLDATAAIMARKHDVTVLSIRDRELPDEEKNKNGVAYRRFAQETYVQEVAAHLRTEAYDVIHVCNRPRWIRHIREASPDSAIVLSVHNEMFRDDKISYAEGIDCINTVKQIVTVSDYIGATICDRFPQAAGKVATVYSGVDGKTFQPKWTAQGAKINAAVRRELGLEGKKVVLFVGRLSKVKGAHLLLEALPSITEKHPEAVIVFVGSKWFGANEVNSYVRYLYTLGALYENNAMFIQFVKPEQIPQLYTMADLFVCPSQWQEPLARVHYEAMAAGLPIITSNRGGNPEVVENGKNGYIVNDFSNPEAYAALINKLLDEPAFASQMGKYGRQKAEREFSWEAVAAKLLRAYGEERG</sequence>
<dbReference type="Proteomes" id="UP000076226">
    <property type="component" value="Chromosome"/>
</dbReference>
<dbReference type="Pfam" id="PF13439">
    <property type="entry name" value="Glyco_transf_4"/>
    <property type="match status" value="1"/>
</dbReference>
<evidence type="ECO:0000313" key="3">
    <source>
        <dbReference type="EMBL" id="AMX83253.1"/>
    </source>
</evidence>
<protein>
    <submittedName>
        <fullName evidence="3">Glycosyl transferase</fullName>
    </submittedName>
</protein>
<evidence type="ECO:0000259" key="2">
    <source>
        <dbReference type="Pfam" id="PF13439"/>
    </source>
</evidence>
<feature type="domain" description="Glycosyl transferase family 1" evidence="1">
    <location>
        <begin position="184"/>
        <end position="355"/>
    </location>
</feature>
<dbReference type="GO" id="GO:0016740">
    <property type="term" value="F:transferase activity"/>
    <property type="evidence" value="ECO:0007669"/>
    <property type="project" value="UniProtKB-KW"/>
</dbReference>
<dbReference type="PANTHER" id="PTHR12526">
    <property type="entry name" value="GLYCOSYLTRANSFERASE"/>
    <property type="match status" value="1"/>
</dbReference>
<reference evidence="3 4" key="1">
    <citation type="submission" date="2016-02" db="EMBL/GenBank/DDBJ databases">
        <title>Complete genome sequence of Geobacillus subterraneus KCTC 3922T.</title>
        <authorList>
            <person name="Lee D.-W."/>
            <person name="Lee Y.-J."/>
            <person name="Lee S.-J."/>
            <person name="Park G.-S."/>
            <person name="Lee S.-J."/>
            <person name="Shin J.-H."/>
        </authorList>
    </citation>
    <scope>NUCLEOTIDE SEQUENCE [LARGE SCALE GENOMIC DNA]</scope>
    <source>
        <strain evidence="3 4">KCTC 3922</strain>
    </source>
</reference>
<keyword evidence="4" id="KW-1185">Reference proteome</keyword>
<dbReference type="CDD" id="cd03801">
    <property type="entry name" value="GT4_PimA-like"/>
    <property type="match status" value="1"/>
</dbReference>
<dbReference type="EMBL" id="CP014342">
    <property type="protein sequence ID" value="AMX83253.1"/>
    <property type="molecule type" value="Genomic_DNA"/>
</dbReference>
<dbReference type="InterPro" id="IPR001296">
    <property type="entry name" value="Glyco_trans_1"/>
</dbReference>
<gene>
    <name evidence="3" type="ORF">GS3922_05920</name>
</gene>
<proteinExistence type="predicted"/>